<evidence type="ECO:0000256" key="1">
    <source>
        <dbReference type="PIRSR" id="PIRSR611757-1"/>
    </source>
</evidence>
<feature type="domain" description="Transglycosylase SLT" evidence="3">
    <location>
        <begin position="29"/>
        <end position="321"/>
    </location>
</feature>
<dbReference type="Pfam" id="PF13406">
    <property type="entry name" value="SLT_2"/>
    <property type="match status" value="1"/>
</dbReference>
<evidence type="ECO:0000256" key="2">
    <source>
        <dbReference type="SAM" id="SignalP"/>
    </source>
</evidence>
<dbReference type="Gene3D" id="1.10.530.10">
    <property type="match status" value="1"/>
</dbReference>
<dbReference type="InterPro" id="IPR011757">
    <property type="entry name" value="Lytic_transglycosylase_MltB"/>
</dbReference>
<protein>
    <submittedName>
        <fullName evidence="4">Membrane bound lytic murein transglycosylase</fullName>
    </submittedName>
</protein>
<keyword evidence="5" id="KW-1185">Reference proteome</keyword>
<reference evidence="4 5" key="1">
    <citation type="submission" date="2015-11" db="EMBL/GenBank/DDBJ databases">
        <title>Genomic analysis of 38 Legionella species identifies large and diverse effector repertoires.</title>
        <authorList>
            <person name="Burstein D."/>
            <person name="Amaro F."/>
            <person name="Zusman T."/>
            <person name="Lifshitz Z."/>
            <person name="Cohen O."/>
            <person name="Gilbert J.A."/>
            <person name="Pupko T."/>
            <person name="Shuman H.A."/>
            <person name="Segal G."/>
        </authorList>
    </citation>
    <scope>NUCLEOTIDE SEQUENCE [LARGE SCALE GENOMIC DNA]</scope>
    <source>
        <strain evidence="4 5">ATCC 43878</strain>
    </source>
</reference>
<dbReference type="InterPro" id="IPR023346">
    <property type="entry name" value="Lysozyme-like_dom_sf"/>
</dbReference>
<proteinExistence type="predicted"/>
<evidence type="ECO:0000259" key="3">
    <source>
        <dbReference type="Pfam" id="PF13406"/>
    </source>
</evidence>
<dbReference type="GO" id="GO:0009253">
    <property type="term" value="P:peptidoglycan catabolic process"/>
    <property type="evidence" value="ECO:0007669"/>
    <property type="project" value="TreeGrafter"/>
</dbReference>
<dbReference type="AlphaFoldDB" id="A0A0W0SDV4"/>
<feature type="active site" evidence="1">
    <location>
        <position position="124"/>
    </location>
</feature>
<dbReference type="CDD" id="cd13399">
    <property type="entry name" value="Slt35-like"/>
    <property type="match status" value="1"/>
</dbReference>
<dbReference type="STRING" id="29422.Lbru_2110"/>
<gene>
    <name evidence="4" type="ORF">Lbru_2110</name>
</gene>
<dbReference type="NCBIfam" id="TIGR02282">
    <property type="entry name" value="MltB"/>
    <property type="match status" value="1"/>
</dbReference>
<sequence length="339" mass="38993">MRRSLTLFFTLITCFIYGVTQADSAFIQRKDVQQFINTMVQKHGFNKKELTQVMADVKLQPQIIESMNKPYEKKSWDVYKQLFLTPERVQGGIAFWMANREALEKAEKKYKVPANIIVAILGVETIYGKNQGNYRVLDALSTLAFNYPKRSKFFTKELGEYLLLCREHKVSPMQYMGSYAGAMGKPQFMPSSYRYYAVDFTGNPKKDLMNDNEAVIASVANYFHKHGWKMNQGIAQPAKIEGNHYKKINTNYKSAAYHWQQLQAAGIKPLTASLHSPAKVGLIEFNTPKGAEYWLAYPNFYVITRYNTSPQYAMVVYLLSQQLKMQWATANLGKKFAYV</sequence>
<dbReference type="InterPro" id="IPR031304">
    <property type="entry name" value="SLT_2"/>
</dbReference>
<name>A0A0W0SDV4_9GAMM</name>
<evidence type="ECO:0000313" key="4">
    <source>
        <dbReference type="EMBL" id="KTC81590.1"/>
    </source>
</evidence>
<feature type="chain" id="PRO_5006911883" evidence="2">
    <location>
        <begin position="23"/>
        <end position="339"/>
    </location>
</feature>
<dbReference type="Gene3D" id="1.10.8.350">
    <property type="entry name" value="Bacterial muramidase"/>
    <property type="match status" value="1"/>
</dbReference>
<dbReference type="InterPro" id="IPR043426">
    <property type="entry name" value="MltB-like"/>
</dbReference>
<dbReference type="PANTHER" id="PTHR30163">
    <property type="entry name" value="MEMBRANE-BOUND LYTIC MUREIN TRANSGLYCOSYLASE B"/>
    <property type="match status" value="1"/>
</dbReference>
<dbReference type="EMBL" id="LNXV01000029">
    <property type="protein sequence ID" value="KTC81590.1"/>
    <property type="molecule type" value="Genomic_DNA"/>
</dbReference>
<accession>A0A0W0SDV4</accession>
<organism evidence="4 5">
    <name type="scientific">Legionella brunensis</name>
    <dbReference type="NCBI Taxonomy" id="29422"/>
    <lineage>
        <taxon>Bacteria</taxon>
        <taxon>Pseudomonadati</taxon>
        <taxon>Pseudomonadota</taxon>
        <taxon>Gammaproteobacteria</taxon>
        <taxon>Legionellales</taxon>
        <taxon>Legionellaceae</taxon>
        <taxon>Legionella</taxon>
    </lineage>
</organism>
<dbReference type="OrthoDB" id="9772911at2"/>
<dbReference type="PANTHER" id="PTHR30163:SF9">
    <property type="entry name" value="MEMBRANE-BOUND LYTIC MUREIN TRANSGLYCOSYLASE B"/>
    <property type="match status" value="1"/>
</dbReference>
<feature type="signal peptide" evidence="2">
    <location>
        <begin position="1"/>
        <end position="22"/>
    </location>
</feature>
<dbReference type="SUPFAM" id="SSF53955">
    <property type="entry name" value="Lysozyme-like"/>
    <property type="match status" value="1"/>
</dbReference>
<evidence type="ECO:0000313" key="5">
    <source>
        <dbReference type="Proteomes" id="UP000054742"/>
    </source>
</evidence>
<dbReference type="FunFam" id="1.10.8.350:FF:000001">
    <property type="entry name" value="Lytic murein transglycosylase B"/>
    <property type="match status" value="1"/>
</dbReference>
<keyword evidence="2" id="KW-0732">Signal</keyword>
<dbReference type="RefSeq" id="WP_058442097.1">
    <property type="nucleotide sequence ID" value="NZ_CAAAHU010000005.1"/>
</dbReference>
<comment type="caution">
    <text evidence="4">The sequence shown here is derived from an EMBL/GenBank/DDBJ whole genome shotgun (WGS) entry which is preliminary data.</text>
</comment>
<dbReference type="PATRIC" id="fig|29422.6.peg.2250"/>
<dbReference type="GO" id="GO:0008933">
    <property type="term" value="F:peptidoglycan lytic transglycosylase activity"/>
    <property type="evidence" value="ECO:0007669"/>
    <property type="project" value="TreeGrafter"/>
</dbReference>
<dbReference type="Proteomes" id="UP000054742">
    <property type="component" value="Unassembled WGS sequence"/>
</dbReference>